<evidence type="ECO:0000313" key="1">
    <source>
        <dbReference type="EMBL" id="ODH35213.1"/>
    </source>
</evidence>
<dbReference type="EMBL" id="LZYO01000097">
    <property type="protein sequence ID" value="ODH35213.1"/>
    <property type="molecule type" value="Genomic_DNA"/>
</dbReference>
<organism evidence="1 2">
    <name type="scientific">Paracoccidioides brasiliensis</name>
    <dbReference type="NCBI Taxonomy" id="121759"/>
    <lineage>
        <taxon>Eukaryota</taxon>
        <taxon>Fungi</taxon>
        <taxon>Dikarya</taxon>
        <taxon>Ascomycota</taxon>
        <taxon>Pezizomycotina</taxon>
        <taxon>Eurotiomycetes</taxon>
        <taxon>Eurotiomycetidae</taxon>
        <taxon>Onygenales</taxon>
        <taxon>Ajellomycetaceae</taxon>
        <taxon>Paracoccidioides</taxon>
    </lineage>
</organism>
<gene>
    <name evidence="1" type="ORF">ACO22_02978</name>
</gene>
<dbReference type="AlphaFoldDB" id="A0A1D2JH80"/>
<dbReference type="OrthoDB" id="10067381at2759"/>
<dbReference type="VEuPathDB" id="FungiDB:PABG_01223"/>
<name>A0A1D2JH80_PARBR</name>
<dbReference type="Pfam" id="PF08939">
    <property type="entry name" value="Bles03"/>
    <property type="match status" value="1"/>
</dbReference>
<comment type="caution">
    <text evidence="1">The sequence shown here is derived from an EMBL/GenBank/DDBJ whole genome shotgun (WGS) entry which is preliminary data.</text>
</comment>
<dbReference type="InterPro" id="IPR015034">
    <property type="entry name" value="Bles03"/>
</dbReference>
<accession>A0A1D2JH80</accession>
<evidence type="ECO:0000313" key="2">
    <source>
        <dbReference type="Proteomes" id="UP000242814"/>
    </source>
</evidence>
<reference evidence="1 2" key="1">
    <citation type="submission" date="2016-06" db="EMBL/GenBank/DDBJ databases">
        <authorList>
            <person name="Kjaerup R.B."/>
            <person name="Dalgaard T.S."/>
            <person name="Juul-Madsen H.R."/>
        </authorList>
    </citation>
    <scope>NUCLEOTIDE SEQUENCE [LARGE SCALE GENOMIC DNA]</scope>
    <source>
        <strain evidence="1 2">Pb300</strain>
    </source>
</reference>
<sequence length="90" mass="10187">MNDIAPNPSPYSNENTANLTSHGEYLLSTFENSKWALDAEFEHQGHSMLARNIDMEGRKLYAKILQSACENKILTGKWMLFPSVPIRESS</sequence>
<dbReference type="Proteomes" id="UP000242814">
    <property type="component" value="Unassembled WGS sequence"/>
</dbReference>
<proteinExistence type="predicted"/>
<protein>
    <submittedName>
        <fullName evidence="1">Uncharacterized protein</fullName>
    </submittedName>
</protein>